<comment type="caution">
    <text evidence="1">The sequence shown here is derived from an EMBL/GenBank/DDBJ whole genome shotgun (WGS) entry which is preliminary data.</text>
</comment>
<reference evidence="1 2" key="1">
    <citation type="submission" date="2018-08" db="EMBL/GenBank/DDBJ databases">
        <title>Chryseobacterium nematophagum: a novel matrix digesting pathogen of nematodes.</title>
        <authorList>
            <person name="Page A."/>
            <person name="Roberts M."/>
            <person name="Felix M.-A."/>
            <person name="Weir W."/>
        </authorList>
    </citation>
    <scope>NUCLEOTIDE SEQUENCE [LARGE SCALE GENOMIC DNA]</scope>
    <source>
        <strain evidence="1 2">JUb129</strain>
    </source>
</reference>
<gene>
    <name evidence="1" type="ORF">D1631_18455</name>
</gene>
<organism evidence="1 2">
    <name type="scientific">Chryseobacterium nematophagum</name>
    <dbReference type="NCBI Taxonomy" id="2305228"/>
    <lineage>
        <taxon>Bacteria</taxon>
        <taxon>Pseudomonadati</taxon>
        <taxon>Bacteroidota</taxon>
        <taxon>Flavobacteriia</taxon>
        <taxon>Flavobacteriales</taxon>
        <taxon>Weeksellaceae</taxon>
        <taxon>Chryseobacterium group</taxon>
        <taxon>Chryseobacterium</taxon>
    </lineage>
</organism>
<sequence length="75" mass="8889">MTIVTISSIESEEKPDRKKYMKNMIEIFDQNKWHWAFTGIESIIGMEYEVGTKRIERFYRDISKAGKFPLSVKVI</sequence>
<protein>
    <submittedName>
        <fullName evidence="1">Uncharacterized protein</fullName>
    </submittedName>
</protein>
<dbReference type="AlphaFoldDB" id="A0A3M7TC31"/>
<name>A0A3M7TC31_9FLAO</name>
<dbReference type="Proteomes" id="UP000278775">
    <property type="component" value="Unassembled WGS sequence"/>
</dbReference>
<proteinExistence type="predicted"/>
<dbReference type="EMBL" id="QWIU01000003">
    <property type="protein sequence ID" value="RNA60476.1"/>
    <property type="molecule type" value="Genomic_DNA"/>
</dbReference>
<evidence type="ECO:0000313" key="1">
    <source>
        <dbReference type="EMBL" id="RNA60476.1"/>
    </source>
</evidence>
<accession>A0A3M7TC31</accession>
<evidence type="ECO:0000313" key="2">
    <source>
        <dbReference type="Proteomes" id="UP000278775"/>
    </source>
</evidence>